<dbReference type="EnsemblMetazoa" id="OVOC2787.1">
    <property type="protein sequence ID" value="OVOC2787.1"/>
    <property type="gene ID" value="WBGene00239596"/>
</dbReference>
<dbReference type="Gene3D" id="2.60.40.780">
    <property type="entry name" value="von Hippel-Lindau disease tumour suppressor, beta domain"/>
    <property type="match status" value="1"/>
</dbReference>
<reference evidence="4" key="1">
    <citation type="submission" date="2013-10" db="EMBL/GenBank/DDBJ databases">
        <title>Genome sequencing of Onchocerca volvulus.</title>
        <authorList>
            <person name="Cotton J."/>
            <person name="Tsai J."/>
            <person name="Stanley E."/>
            <person name="Tracey A."/>
            <person name="Holroyd N."/>
            <person name="Lustigman S."/>
            <person name="Berriman M."/>
        </authorList>
    </citation>
    <scope>NUCLEOTIDE SEQUENCE</scope>
</reference>
<dbReference type="InterPro" id="IPR036208">
    <property type="entry name" value="VHL_sf"/>
</dbReference>
<evidence type="ECO:0000256" key="1">
    <source>
        <dbReference type="ARBA" id="ARBA00010057"/>
    </source>
</evidence>
<name>A0A8R1XUB6_ONCVO</name>
<keyword evidence="4" id="KW-1185">Reference proteome</keyword>
<feature type="domain" description="von Hippel-Lindau disease tumour suppressor beta" evidence="2">
    <location>
        <begin position="22"/>
        <end position="78"/>
    </location>
</feature>
<protein>
    <submittedName>
        <fullName evidence="3">VHL domain-containing protein</fullName>
    </submittedName>
</protein>
<dbReference type="SUPFAM" id="SSF49468">
    <property type="entry name" value="VHL"/>
    <property type="match status" value="1"/>
</dbReference>
<dbReference type="Pfam" id="PF01847">
    <property type="entry name" value="VHL"/>
    <property type="match status" value="1"/>
</dbReference>
<dbReference type="CDD" id="cd05468">
    <property type="entry name" value="pVHL"/>
    <property type="match status" value="1"/>
</dbReference>
<dbReference type="Proteomes" id="UP000024404">
    <property type="component" value="Unassembled WGS sequence"/>
</dbReference>
<dbReference type="EMBL" id="CMVM020000076">
    <property type="status" value="NOT_ANNOTATED_CDS"/>
    <property type="molecule type" value="Genomic_DNA"/>
</dbReference>
<comment type="similarity">
    <text evidence="1">Belongs to the VHL family.</text>
</comment>
<dbReference type="InterPro" id="IPR024053">
    <property type="entry name" value="VHL_beta_dom"/>
</dbReference>
<accession>A0A8R1XUB6</accession>
<dbReference type="InterPro" id="IPR022772">
    <property type="entry name" value="VHL_tumour_suppress_b/a_dom"/>
</dbReference>
<evidence type="ECO:0000313" key="3">
    <source>
        <dbReference type="EnsemblMetazoa" id="OVOC2787.1"/>
    </source>
</evidence>
<sequence>MSLNESRINSFILEEIFAPRYKSIRSVEEVNIRFINNSRDTVDLCWVDFQGNLVRYLKLGSREVVKLTSFTGHCWIARFIRNGAAAQFLPGCTEVFVITRPYPHTAVVFIIQKVPTLFEAAVEHIGELFHENQYALHRLPVPELVKFDIYFYIRRKQIYQTALFVLPFQRNFLRRNRNNVARLREPLEVDEQLAEIFANGQIDLCLQTVSDLSVECSDFEINEIFLTYLKKEFVVMGFSTVYNYAKKWIGFLLQNTSVGIRNHCLLLKQIICCTNLLQNKQLLLLLHEILPQIYHHLCCMKQYSVALIIAEIIFYAIALPTTYSDDYDREALWNVWNKLLLSKECVKSAHFNLCTVLVMSSLDLDCAEHMQSLENSFNDLEENDDFSFNLRKQFLVLLEANLGIFLSRCQPTQSKLLLNILITFHLENNDLHLLMQSIFRYSGLADTCSYKILQPFFRCLLLNLSLFIDENSQQKGNIGIWIKKIVVEILSMSNKSYEDELKSWKMIMSEFIIAPHHMLLSDNKRFCQIIQLICGKKVPLKTLPISLRVTLFCVLISLIPYISSEMFEIAVESILSIIRLDAKLFRSLINSCKEKILKKYIKILLRSGCSNNYSKNAQILVKEFLLNSCNHGTLALKCDVILKAALQRALVEEQYYFLKPLCDTFSEIHYEINTEENSILRIRAEEILQHVYGLVSPLDYRNAMKMVFFELSLSMLPVVEILQKSDKTATEKEIKNIAKHVKIADELCKTLCKHPERLIEFGIISEQLSQLLRTSILWMVRRGKLERIVSWKYVRYFELYDDTTVNDIISVASVDMLKSLLYSSWHDLHASKKFTLYFALAKHQNEDKRKLLSTVLKDILEVTVDIAAGADYLIVIDFLRHILPIVTGNAYERDFTSFALALLAANYESLSSDFIALRSAVSLLLDCLRFGAHSVINDQCSFYMSLFVYVGRAVQKYVNNASEVNPQLIRHLSYGLAKVAHEMVKHERSFSRVAPFIISECLEDTKYLSLALFRIFSICDRHSIALLTTNLPPLQKTRFANLSLQFKKIKMVV</sequence>
<dbReference type="InterPro" id="IPR037140">
    <property type="entry name" value="VHL_beta_dom_sf"/>
</dbReference>
<reference evidence="3" key="2">
    <citation type="submission" date="2022-06" db="UniProtKB">
        <authorList>
            <consortium name="EnsemblMetazoa"/>
        </authorList>
    </citation>
    <scope>IDENTIFICATION</scope>
</reference>
<evidence type="ECO:0000259" key="2">
    <source>
        <dbReference type="Pfam" id="PF01847"/>
    </source>
</evidence>
<dbReference type="AlphaFoldDB" id="A0A8R1XUB6"/>
<evidence type="ECO:0000313" key="4">
    <source>
        <dbReference type="Proteomes" id="UP000024404"/>
    </source>
</evidence>
<dbReference type="OMA" id="HFNLCTV"/>
<organism evidence="3 4">
    <name type="scientific">Onchocerca volvulus</name>
    <dbReference type="NCBI Taxonomy" id="6282"/>
    <lineage>
        <taxon>Eukaryota</taxon>
        <taxon>Metazoa</taxon>
        <taxon>Ecdysozoa</taxon>
        <taxon>Nematoda</taxon>
        <taxon>Chromadorea</taxon>
        <taxon>Rhabditida</taxon>
        <taxon>Spirurina</taxon>
        <taxon>Spiruromorpha</taxon>
        <taxon>Filarioidea</taxon>
        <taxon>Onchocercidae</taxon>
        <taxon>Onchocerca</taxon>
    </lineage>
</organism>
<proteinExistence type="inferred from homology"/>